<dbReference type="Gene3D" id="3.40.50.300">
    <property type="entry name" value="P-loop containing nucleotide triphosphate hydrolases"/>
    <property type="match status" value="3"/>
</dbReference>
<dbReference type="InterPro" id="IPR013986">
    <property type="entry name" value="DExx_box_DNA_helicase_dom_sf"/>
</dbReference>
<evidence type="ECO:0000256" key="7">
    <source>
        <dbReference type="ARBA" id="ARBA00023235"/>
    </source>
</evidence>
<evidence type="ECO:0000256" key="10">
    <source>
        <dbReference type="ARBA" id="ARBA00048988"/>
    </source>
</evidence>
<keyword evidence="3 11" id="KW-0378">Hydrolase</keyword>
<comment type="catalytic activity">
    <reaction evidence="8">
        <text>Couples ATP hydrolysis with the unwinding of duplex DNA by translocating in the 3'-5' direction.</text>
        <dbReference type="EC" id="5.6.2.4"/>
    </reaction>
</comment>
<evidence type="ECO:0000313" key="14">
    <source>
        <dbReference type="Proteomes" id="UP000050872"/>
    </source>
</evidence>
<dbReference type="GO" id="GO:0043138">
    <property type="term" value="F:3'-5' DNA helicase activity"/>
    <property type="evidence" value="ECO:0007669"/>
    <property type="project" value="UniProtKB-EC"/>
</dbReference>
<evidence type="ECO:0000256" key="4">
    <source>
        <dbReference type="ARBA" id="ARBA00022806"/>
    </source>
</evidence>
<dbReference type="CDD" id="cd17932">
    <property type="entry name" value="DEXQc_UvrD"/>
    <property type="match status" value="1"/>
</dbReference>
<dbReference type="PROSITE" id="PS51198">
    <property type="entry name" value="UVRD_HELICASE_ATP_BIND"/>
    <property type="match status" value="1"/>
</dbReference>
<evidence type="ECO:0000256" key="6">
    <source>
        <dbReference type="ARBA" id="ARBA00023125"/>
    </source>
</evidence>
<dbReference type="EMBL" id="AZEZ01000032">
    <property type="protein sequence ID" value="KRL44797.1"/>
    <property type="molecule type" value="Genomic_DNA"/>
</dbReference>
<gene>
    <name evidence="13" type="ORF">FD29_GL001994</name>
</gene>
<proteinExistence type="inferred from homology"/>
<dbReference type="Pfam" id="PF13361">
    <property type="entry name" value="UvrD_C"/>
    <property type="match status" value="1"/>
</dbReference>
<keyword evidence="6" id="KW-0238">DNA-binding</keyword>
<dbReference type="EC" id="5.6.2.4" evidence="9"/>
<comment type="similarity">
    <text evidence="1">Belongs to the helicase family. UvrD subfamily.</text>
</comment>
<dbReference type="Pfam" id="PF00580">
    <property type="entry name" value="UvrD-helicase"/>
    <property type="match status" value="1"/>
</dbReference>
<dbReference type="GO" id="GO:0016887">
    <property type="term" value="F:ATP hydrolysis activity"/>
    <property type="evidence" value="ECO:0007669"/>
    <property type="project" value="RHEA"/>
</dbReference>
<dbReference type="PANTHER" id="PTHR11070">
    <property type="entry name" value="UVRD / RECB / PCRA DNA HELICASE FAMILY MEMBER"/>
    <property type="match status" value="1"/>
</dbReference>
<dbReference type="AlphaFoldDB" id="A0A0R1QJ35"/>
<dbReference type="SUPFAM" id="SSF52540">
    <property type="entry name" value="P-loop containing nucleoside triphosphate hydrolases"/>
    <property type="match status" value="1"/>
</dbReference>
<dbReference type="RefSeq" id="WP_057887626.1">
    <property type="nucleotide sequence ID" value="NZ_AZEZ01000032.1"/>
</dbReference>
<keyword evidence="5 11" id="KW-0067">ATP-binding</keyword>
<dbReference type="PATRIC" id="fig|1423770.3.peg.2047"/>
<evidence type="ECO:0000256" key="9">
    <source>
        <dbReference type="ARBA" id="ARBA00034808"/>
    </source>
</evidence>
<evidence type="ECO:0000256" key="5">
    <source>
        <dbReference type="ARBA" id="ARBA00022840"/>
    </source>
</evidence>
<dbReference type="Gene3D" id="1.10.10.160">
    <property type="match status" value="1"/>
</dbReference>
<keyword evidence="7" id="KW-0413">Isomerase</keyword>
<protein>
    <recommendedName>
        <fullName evidence="9">DNA 3'-5' helicase</fullName>
        <ecNumber evidence="9">5.6.2.4</ecNumber>
    </recommendedName>
</protein>
<evidence type="ECO:0000259" key="12">
    <source>
        <dbReference type="PROSITE" id="PS51198"/>
    </source>
</evidence>
<comment type="caution">
    <text evidence="13">The sequence shown here is derived from an EMBL/GenBank/DDBJ whole genome shotgun (WGS) entry which is preliminary data.</text>
</comment>
<dbReference type="GO" id="GO:0000725">
    <property type="term" value="P:recombinational repair"/>
    <property type="evidence" value="ECO:0007669"/>
    <property type="project" value="TreeGrafter"/>
</dbReference>
<evidence type="ECO:0000256" key="1">
    <source>
        <dbReference type="ARBA" id="ARBA00009922"/>
    </source>
</evidence>
<sequence>MDTQSIISTDTIISLMESGLDLTFSKEQQRILSNSHETPLLINACAGSGKTTIFILMILVALTRNLVEPQEVLGITFSRKSKLDMDHRYNEYVDELFNVGLNYENLRPDFFTFHSLFLRLLMTNEEYREIHVLDGYSCFEKQLSERITHPSKVMSKSEILNQIFSLNNYLINQNLTIDGLNLNGSEKMTDQQVVDILSQYTREVHDWGFYQDYFEVINYYQELKAQNGLIDFNDMKLLLLRSMKQERNLKKYRDIMSRYKLVVIDEFQDIDSLQWEIISKLLSKETLDRLIVIGDDDQSIYSFRGSDPKYIMNYRNLMSNTKTLNLSTNYRTGGNILRCVIPSITKNSIRLNKSLGAVDSQTGKIFFYKPQENTVKTESILEHLVGQIENSNIDNNDIAVLVRYNSARSIAADWLANRKIYSNLGNNKLVLQQNTYYKVIVELMRALWDDKFKYFYGQSRRIGFRNYTDHIDEIKLRYGKVRIVKLSKYLDLVKDTMSSLTKTELDDYGESFDVQVIKEFNMIQALKKNGGSKNNSDITLKLFNSAKELSSKYFDFMCSNKYISIKELTKLFTYLEDEVSEISSPNTFFTQEDKKEAILTKKGEFVSQKFQVQFLSLHQAKGLEFKYVYLYGLTDKELHRGSLQINEYFHPNISFNDFVGIFSNQLFSYKKKMDGYFENALIGEYSDLLDDENFDVNDIKRSMTAKDNMGLVIALYNATKEYSAFIEEERRLLYVGVTRAKLELNVDISADCNPLLFELNEPS</sequence>
<organism evidence="13 14">
    <name type="scientific">Companilactobacillus mindensis DSM 14500</name>
    <dbReference type="NCBI Taxonomy" id="1423770"/>
    <lineage>
        <taxon>Bacteria</taxon>
        <taxon>Bacillati</taxon>
        <taxon>Bacillota</taxon>
        <taxon>Bacilli</taxon>
        <taxon>Lactobacillales</taxon>
        <taxon>Lactobacillaceae</taxon>
        <taxon>Companilactobacillus</taxon>
    </lineage>
</organism>
<accession>A0A0R1QJ35</accession>
<dbReference type="GO" id="GO:0003677">
    <property type="term" value="F:DNA binding"/>
    <property type="evidence" value="ECO:0007669"/>
    <property type="project" value="UniProtKB-KW"/>
</dbReference>
<dbReference type="OrthoDB" id="9810135at2"/>
<dbReference type="STRING" id="1423770.FD29_GL001994"/>
<keyword evidence="4 11" id="KW-0347">Helicase</keyword>
<feature type="binding site" evidence="11">
    <location>
        <begin position="44"/>
        <end position="51"/>
    </location>
    <ligand>
        <name>ATP</name>
        <dbReference type="ChEBI" id="CHEBI:30616"/>
    </ligand>
</feature>
<dbReference type="InterPro" id="IPR027417">
    <property type="entry name" value="P-loop_NTPase"/>
</dbReference>
<dbReference type="Proteomes" id="UP000050872">
    <property type="component" value="Unassembled WGS sequence"/>
</dbReference>
<evidence type="ECO:0000256" key="2">
    <source>
        <dbReference type="ARBA" id="ARBA00022741"/>
    </source>
</evidence>
<dbReference type="InterPro" id="IPR000212">
    <property type="entry name" value="DNA_helicase_UvrD/REP"/>
</dbReference>
<evidence type="ECO:0000313" key="13">
    <source>
        <dbReference type="EMBL" id="KRL44797.1"/>
    </source>
</evidence>
<reference evidence="13 14" key="1">
    <citation type="journal article" date="2015" name="Genome Announc.">
        <title>Expanding the biotechnology potential of lactobacilli through comparative genomics of 213 strains and associated genera.</title>
        <authorList>
            <person name="Sun Z."/>
            <person name="Harris H.M."/>
            <person name="McCann A."/>
            <person name="Guo C."/>
            <person name="Argimon S."/>
            <person name="Zhang W."/>
            <person name="Yang X."/>
            <person name="Jeffery I.B."/>
            <person name="Cooney J.C."/>
            <person name="Kagawa T.F."/>
            <person name="Liu W."/>
            <person name="Song Y."/>
            <person name="Salvetti E."/>
            <person name="Wrobel A."/>
            <person name="Rasinkangas P."/>
            <person name="Parkhill J."/>
            <person name="Rea M.C."/>
            <person name="O'Sullivan O."/>
            <person name="Ritari J."/>
            <person name="Douillard F.P."/>
            <person name="Paul Ross R."/>
            <person name="Yang R."/>
            <person name="Briner A.E."/>
            <person name="Felis G.E."/>
            <person name="de Vos W.M."/>
            <person name="Barrangou R."/>
            <person name="Klaenhammer T.R."/>
            <person name="Caufield P.W."/>
            <person name="Cui Y."/>
            <person name="Zhang H."/>
            <person name="O'Toole P.W."/>
        </authorList>
    </citation>
    <scope>NUCLEOTIDE SEQUENCE [LARGE SCALE GENOMIC DNA]</scope>
    <source>
        <strain evidence="13 14">DSM 14500</strain>
    </source>
</reference>
<evidence type="ECO:0000256" key="8">
    <source>
        <dbReference type="ARBA" id="ARBA00034617"/>
    </source>
</evidence>
<dbReference type="InterPro" id="IPR014017">
    <property type="entry name" value="DNA_helicase_UvrD-like_C"/>
</dbReference>
<feature type="domain" description="UvrD-like helicase ATP-binding" evidence="12">
    <location>
        <begin position="23"/>
        <end position="333"/>
    </location>
</feature>
<dbReference type="GO" id="GO:0005524">
    <property type="term" value="F:ATP binding"/>
    <property type="evidence" value="ECO:0007669"/>
    <property type="project" value="UniProtKB-UniRule"/>
</dbReference>
<evidence type="ECO:0000256" key="3">
    <source>
        <dbReference type="ARBA" id="ARBA00022801"/>
    </source>
</evidence>
<name>A0A0R1QJ35_9LACO</name>
<keyword evidence="2 11" id="KW-0547">Nucleotide-binding</keyword>
<dbReference type="InterPro" id="IPR014016">
    <property type="entry name" value="UvrD-like_ATP-bd"/>
</dbReference>
<comment type="catalytic activity">
    <reaction evidence="10">
        <text>ATP + H2O = ADP + phosphate + H(+)</text>
        <dbReference type="Rhea" id="RHEA:13065"/>
        <dbReference type="ChEBI" id="CHEBI:15377"/>
        <dbReference type="ChEBI" id="CHEBI:15378"/>
        <dbReference type="ChEBI" id="CHEBI:30616"/>
        <dbReference type="ChEBI" id="CHEBI:43474"/>
        <dbReference type="ChEBI" id="CHEBI:456216"/>
        <dbReference type="EC" id="5.6.2.4"/>
    </reaction>
</comment>
<keyword evidence="14" id="KW-1185">Reference proteome</keyword>
<evidence type="ECO:0000256" key="11">
    <source>
        <dbReference type="PROSITE-ProRule" id="PRU00560"/>
    </source>
</evidence>
<dbReference type="PANTHER" id="PTHR11070:SF2">
    <property type="entry name" value="ATP-DEPENDENT DNA HELICASE SRS2"/>
    <property type="match status" value="1"/>
</dbReference>